<keyword evidence="3 6" id="KW-0812">Transmembrane</keyword>
<dbReference type="Pfam" id="PF07690">
    <property type="entry name" value="MFS_1"/>
    <property type="match status" value="1"/>
</dbReference>
<dbReference type="Proteomes" id="UP000054166">
    <property type="component" value="Unassembled WGS sequence"/>
</dbReference>
<reference evidence="9" key="2">
    <citation type="submission" date="2015-01" db="EMBL/GenBank/DDBJ databases">
        <title>Evolutionary Origins and Diversification of the Mycorrhizal Mutualists.</title>
        <authorList>
            <consortium name="DOE Joint Genome Institute"/>
            <consortium name="Mycorrhizal Genomics Consortium"/>
            <person name="Kohler A."/>
            <person name="Kuo A."/>
            <person name="Nagy L.G."/>
            <person name="Floudas D."/>
            <person name="Copeland A."/>
            <person name="Barry K.W."/>
            <person name="Cichocki N."/>
            <person name="Veneault-Fourrey C."/>
            <person name="LaButti K."/>
            <person name="Lindquist E.A."/>
            <person name="Lipzen A."/>
            <person name="Lundell T."/>
            <person name="Morin E."/>
            <person name="Murat C."/>
            <person name="Riley R."/>
            <person name="Ohm R."/>
            <person name="Sun H."/>
            <person name="Tunlid A."/>
            <person name="Henrissat B."/>
            <person name="Grigoriev I.V."/>
            <person name="Hibbett D.S."/>
            <person name="Martin F."/>
        </authorList>
    </citation>
    <scope>NUCLEOTIDE SEQUENCE [LARGE SCALE GENOMIC DNA]</scope>
    <source>
        <strain evidence="9">F 1598</strain>
    </source>
</reference>
<dbReference type="InterPro" id="IPR011701">
    <property type="entry name" value="MFS"/>
</dbReference>
<protein>
    <recommendedName>
        <fullName evidence="7">Major facilitator superfamily (MFS) profile domain-containing protein</fullName>
    </recommendedName>
</protein>
<evidence type="ECO:0000256" key="5">
    <source>
        <dbReference type="ARBA" id="ARBA00023136"/>
    </source>
</evidence>
<dbReference type="InParanoid" id="A0A0C3C7V5"/>
<dbReference type="InterPro" id="IPR020846">
    <property type="entry name" value="MFS_dom"/>
</dbReference>
<sequence length="570" mass="63952">MPSLDSEICQSDEKGDKLEALNSEIIETSGPDQHDEESFVGLGRLLKHNPSLQFCREVVQMNKEELDPAEVRKVERKIDWLIIPALAICYGFYYIDKTTLSYAAIFNIKKGLHLRTEEYNWLSSLFYFGWVGWALPTNLLMQKFPLGKYLAIFLWGILLMAQAACHDFVAIAVLRFFSGAFEATADPAFLLITSIWYTRQQQPTVIGYWYSANGIGIAVGGLLGYGIGNIKGALPSWRYEFLVVGALCSGWALVLWLVVPDSPSRAHWFTRHESVIIVSRKRHDLAGTEQRWFDGRQALEAFKDPKFYLFFFLGFFANVPNGGTSNFGTLIIQGFGFTTLQTTLMQIPYGAFIAIVILITVYVNRKLPKDCRTIVMCILTVPTILGFALVAWLPQHLKVGRLIGYYLTGASNAVFVLALSLVTGNVGGVTKKSFCSASIFLGVAAGNIVGPFMFKDSEAPKYPTGIIGCMVSRILEMVVIIILGIMFAMANKRRDQKFVEGNQEYDPALTQGLEDVSDWENKAFRYVGECSYFTIILLHLYRLASKFELCEKLAPIRGDRAVPRFPFPQF</sequence>
<gene>
    <name evidence="8" type="ORF">PILCRDRAFT_5418</name>
</gene>
<evidence type="ECO:0000256" key="6">
    <source>
        <dbReference type="SAM" id="Phobius"/>
    </source>
</evidence>
<dbReference type="GO" id="GO:0016020">
    <property type="term" value="C:membrane"/>
    <property type="evidence" value="ECO:0007669"/>
    <property type="project" value="UniProtKB-SubCell"/>
</dbReference>
<dbReference type="Gene3D" id="1.20.1250.20">
    <property type="entry name" value="MFS general substrate transporter like domains"/>
    <property type="match status" value="2"/>
</dbReference>
<feature type="transmembrane region" description="Helical" evidence="6">
    <location>
        <begin position="152"/>
        <end position="174"/>
    </location>
</feature>
<dbReference type="STRING" id="765440.A0A0C3C7V5"/>
<dbReference type="PROSITE" id="PS50850">
    <property type="entry name" value="MFS"/>
    <property type="match status" value="1"/>
</dbReference>
<feature type="domain" description="Major facilitator superfamily (MFS) profile" evidence="7">
    <location>
        <begin position="82"/>
        <end position="494"/>
    </location>
</feature>
<dbReference type="HOGENOM" id="CLU_001265_0_5_1"/>
<dbReference type="InterPro" id="IPR036259">
    <property type="entry name" value="MFS_trans_sf"/>
</dbReference>
<feature type="transmembrane region" description="Helical" evidence="6">
    <location>
        <begin position="239"/>
        <end position="259"/>
    </location>
</feature>
<evidence type="ECO:0000313" key="9">
    <source>
        <dbReference type="Proteomes" id="UP000054166"/>
    </source>
</evidence>
<keyword evidence="2" id="KW-0813">Transport</keyword>
<feature type="transmembrane region" description="Helical" evidence="6">
    <location>
        <begin position="344"/>
        <end position="362"/>
    </location>
</feature>
<keyword evidence="4 6" id="KW-1133">Transmembrane helix</keyword>
<organism evidence="8 9">
    <name type="scientific">Piloderma croceum (strain F 1598)</name>
    <dbReference type="NCBI Taxonomy" id="765440"/>
    <lineage>
        <taxon>Eukaryota</taxon>
        <taxon>Fungi</taxon>
        <taxon>Dikarya</taxon>
        <taxon>Basidiomycota</taxon>
        <taxon>Agaricomycotina</taxon>
        <taxon>Agaricomycetes</taxon>
        <taxon>Agaricomycetidae</taxon>
        <taxon>Atheliales</taxon>
        <taxon>Atheliaceae</taxon>
        <taxon>Piloderma</taxon>
    </lineage>
</organism>
<reference evidence="8 9" key="1">
    <citation type="submission" date="2014-04" db="EMBL/GenBank/DDBJ databases">
        <authorList>
            <consortium name="DOE Joint Genome Institute"/>
            <person name="Kuo A."/>
            <person name="Tarkka M."/>
            <person name="Buscot F."/>
            <person name="Kohler A."/>
            <person name="Nagy L.G."/>
            <person name="Floudas D."/>
            <person name="Copeland A."/>
            <person name="Barry K.W."/>
            <person name="Cichocki N."/>
            <person name="Veneault-Fourrey C."/>
            <person name="LaButti K."/>
            <person name="Lindquist E.A."/>
            <person name="Lipzen A."/>
            <person name="Lundell T."/>
            <person name="Morin E."/>
            <person name="Murat C."/>
            <person name="Sun H."/>
            <person name="Tunlid A."/>
            <person name="Henrissat B."/>
            <person name="Grigoriev I.V."/>
            <person name="Hibbett D.S."/>
            <person name="Martin F."/>
            <person name="Nordberg H.P."/>
            <person name="Cantor M.N."/>
            <person name="Hua S.X."/>
        </authorList>
    </citation>
    <scope>NUCLEOTIDE SEQUENCE [LARGE SCALE GENOMIC DNA]</scope>
    <source>
        <strain evidence="8 9">F 1598</strain>
    </source>
</reference>
<feature type="transmembrane region" description="Helical" evidence="6">
    <location>
        <begin position="434"/>
        <end position="453"/>
    </location>
</feature>
<feature type="transmembrane region" description="Helical" evidence="6">
    <location>
        <begin position="405"/>
        <end position="422"/>
    </location>
</feature>
<dbReference type="PANTHER" id="PTHR43791:SF97">
    <property type="entry name" value="ALLANTOATE TRANSPORTER, PUTATIVE (AFU_ORTHOLOGUE AFUA_1G14700)-RELATED"/>
    <property type="match status" value="1"/>
</dbReference>
<dbReference type="FunCoup" id="A0A0C3C7V5">
    <property type="interactions" value="53"/>
</dbReference>
<evidence type="ECO:0000313" key="8">
    <source>
        <dbReference type="EMBL" id="KIM85772.1"/>
    </source>
</evidence>
<evidence type="ECO:0000256" key="3">
    <source>
        <dbReference type="ARBA" id="ARBA00022692"/>
    </source>
</evidence>
<evidence type="ECO:0000256" key="2">
    <source>
        <dbReference type="ARBA" id="ARBA00022448"/>
    </source>
</evidence>
<dbReference type="PANTHER" id="PTHR43791">
    <property type="entry name" value="PERMEASE-RELATED"/>
    <property type="match status" value="1"/>
</dbReference>
<feature type="transmembrane region" description="Helical" evidence="6">
    <location>
        <begin position="374"/>
        <end position="393"/>
    </location>
</feature>
<evidence type="ECO:0000256" key="4">
    <source>
        <dbReference type="ARBA" id="ARBA00022989"/>
    </source>
</evidence>
<keyword evidence="9" id="KW-1185">Reference proteome</keyword>
<proteinExistence type="predicted"/>
<feature type="transmembrane region" description="Helical" evidence="6">
    <location>
        <begin position="465"/>
        <end position="488"/>
    </location>
</feature>
<feature type="transmembrane region" description="Helical" evidence="6">
    <location>
        <begin position="78"/>
        <end position="95"/>
    </location>
</feature>
<evidence type="ECO:0000256" key="1">
    <source>
        <dbReference type="ARBA" id="ARBA00004141"/>
    </source>
</evidence>
<dbReference type="GO" id="GO:0022857">
    <property type="term" value="F:transmembrane transporter activity"/>
    <property type="evidence" value="ECO:0007669"/>
    <property type="project" value="InterPro"/>
</dbReference>
<dbReference type="AlphaFoldDB" id="A0A0C3C7V5"/>
<feature type="transmembrane region" description="Helical" evidence="6">
    <location>
        <begin position="205"/>
        <end position="227"/>
    </location>
</feature>
<evidence type="ECO:0000259" key="7">
    <source>
        <dbReference type="PROSITE" id="PS50850"/>
    </source>
</evidence>
<dbReference type="OrthoDB" id="6730379at2759"/>
<accession>A0A0C3C7V5</accession>
<comment type="subcellular location">
    <subcellularLocation>
        <location evidence="1">Membrane</location>
        <topology evidence="1">Multi-pass membrane protein</topology>
    </subcellularLocation>
</comment>
<feature type="transmembrane region" description="Helical" evidence="6">
    <location>
        <begin position="121"/>
        <end position="140"/>
    </location>
</feature>
<feature type="transmembrane region" description="Helical" evidence="6">
    <location>
        <begin position="307"/>
        <end position="332"/>
    </location>
</feature>
<dbReference type="SUPFAM" id="SSF103473">
    <property type="entry name" value="MFS general substrate transporter"/>
    <property type="match status" value="1"/>
</dbReference>
<dbReference type="EMBL" id="KN832984">
    <property type="protein sequence ID" value="KIM85772.1"/>
    <property type="molecule type" value="Genomic_DNA"/>
</dbReference>
<keyword evidence="5 6" id="KW-0472">Membrane</keyword>
<name>A0A0C3C7V5_PILCF</name>